<dbReference type="GO" id="GO:0005886">
    <property type="term" value="C:plasma membrane"/>
    <property type="evidence" value="ECO:0007669"/>
    <property type="project" value="TreeGrafter"/>
</dbReference>
<dbReference type="InterPro" id="IPR014729">
    <property type="entry name" value="Rossmann-like_a/b/a_fold"/>
</dbReference>
<evidence type="ECO:0000259" key="2">
    <source>
        <dbReference type="Pfam" id="PF02698"/>
    </source>
</evidence>
<dbReference type="Proteomes" id="UP001190700">
    <property type="component" value="Unassembled WGS sequence"/>
</dbReference>
<dbReference type="Gene3D" id="3.40.50.620">
    <property type="entry name" value="HUPs"/>
    <property type="match status" value="1"/>
</dbReference>
<feature type="domain" description="DUF218" evidence="2">
    <location>
        <begin position="3"/>
        <end position="82"/>
    </location>
</feature>
<dbReference type="AlphaFoldDB" id="A0AAE0CDB6"/>
<name>A0AAE0CDB6_9CHLO</name>
<gene>
    <name evidence="3" type="ORF">CYMTET_38508</name>
</gene>
<dbReference type="Pfam" id="PF02698">
    <property type="entry name" value="DUF218"/>
    <property type="match status" value="1"/>
</dbReference>
<evidence type="ECO:0000313" key="4">
    <source>
        <dbReference type="Proteomes" id="UP001190700"/>
    </source>
</evidence>
<dbReference type="EMBL" id="LGRX02025571">
    <property type="protein sequence ID" value="KAK3252184.1"/>
    <property type="molecule type" value="Genomic_DNA"/>
</dbReference>
<evidence type="ECO:0000313" key="3">
    <source>
        <dbReference type="EMBL" id="KAK3252184.1"/>
    </source>
</evidence>
<proteinExistence type="predicted"/>
<accession>A0AAE0CDB6</accession>
<dbReference type="PANTHER" id="PTHR30336:SF20">
    <property type="entry name" value="DUF218 DOMAIN-CONTAINING PROTEIN"/>
    <property type="match status" value="1"/>
</dbReference>
<dbReference type="InterPro" id="IPR003848">
    <property type="entry name" value="DUF218"/>
</dbReference>
<dbReference type="CDD" id="cd06259">
    <property type="entry name" value="YdcF-like"/>
    <property type="match status" value="1"/>
</dbReference>
<dbReference type="InterPro" id="IPR051599">
    <property type="entry name" value="Cell_Envelope_Assoc"/>
</dbReference>
<comment type="caution">
    <text evidence="3">The sequence shown here is derived from an EMBL/GenBank/DDBJ whole genome shotgun (WGS) entry which is preliminary data.</text>
</comment>
<sequence length="263" mass="28125">MGAQAIAAGVPKDALLLEHQARSTRENAVMVRALLASLPGRSGDCYSRWSLGRLTDLTVVTCDFHLPRARIYFDAAFADVPDLRLHYTAAVSGVSRALRPKMEAREVAGQFEAPAQRRSEALEFTVSAQRDAQLAATQASNTGVYGRGAFRLPAACGAQQPVRPHNPQLDISSAQRNTLQQTMAQCGSKAPELVTAQRGSKMLELAASAQRDGDGGHTNQRRRSSRLRRSLAAGGARHTAASTTARPACSRRRAVGARGPITA</sequence>
<organism evidence="3 4">
    <name type="scientific">Cymbomonas tetramitiformis</name>
    <dbReference type="NCBI Taxonomy" id="36881"/>
    <lineage>
        <taxon>Eukaryota</taxon>
        <taxon>Viridiplantae</taxon>
        <taxon>Chlorophyta</taxon>
        <taxon>Pyramimonadophyceae</taxon>
        <taxon>Pyramimonadales</taxon>
        <taxon>Pyramimonadaceae</taxon>
        <taxon>Cymbomonas</taxon>
    </lineage>
</organism>
<feature type="region of interest" description="Disordered" evidence="1">
    <location>
        <begin position="232"/>
        <end position="263"/>
    </location>
</feature>
<reference evidence="3 4" key="1">
    <citation type="journal article" date="2015" name="Genome Biol. Evol.">
        <title>Comparative Genomics of a Bacterivorous Green Alga Reveals Evolutionary Causalities and Consequences of Phago-Mixotrophic Mode of Nutrition.</title>
        <authorList>
            <person name="Burns J.A."/>
            <person name="Paasch A."/>
            <person name="Narechania A."/>
            <person name="Kim E."/>
        </authorList>
    </citation>
    <scope>NUCLEOTIDE SEQUENCE [LARGE SCALE GENOMIC DNA]</scope>
    <source>
        <strain evidence="3 4">PLY_AMNH</strain>
    </source>
</reference>
<dbReference type="PANTHER" id="PTHR30336">
    <property type="entry name" value="INNER MEMBRANE PROTEIN, PROBABLE PERMEASE"/>
    <property type="match status" value="1"/>
</dbReference>
<protein>
    <recommendedName>
        <fullName evidence="2">DUF218 domain-containing protein</fullName>
    </recommendedName>
</protein>
<evidence type="ECO:0000256" key="1">
    <source>
        <dbReference type="SAM" id="MobiDB-lite"/>
    </source>
</evidence>
<keyword evidence="4" id="KW-1185">Reference proteome</keyword>